<comment type="subcellular location">
    <subcellularLocation>
        <location evidence="8">Cytoplasm</location>
    </subcellularLocation>
</comment>
<evidence type="ECO:0000256" key="1">
    <source>
        <dbReference type="ARBA" id="ARBA00013260"/>
    </source>
</evidence>
<evidence type="ECO:0000256" key="8">
    <source>
        <dbReference type="HAMAP-Rule" id="MF_00083"/>
    </source>
</evidence>
<dbReference type="GO" id="GO:0000049">
    <property type="term" value="F:tRNA binding"/>
    <property type="evidence" value="ECO:0007669"/>
    <property type="project" value="UniProtKB-UniRule"/>
</dbReference>
<dbReference type="RefSeq" id="WP_240983647.1">
    <property type="nucleotide sequence ID" value="NZ_CDGJ01000105.1"/>
</dbReference>
<dbReference type="InterPro" id="IPR036416">
    <property type="entry name" value="Pept_tRNA_hydro_sf"/>
</dbReference>
<evidence type="ECO:0000313" key="12">
    <source>
        <dbReference type="EMBL" id="CEJ08961.1"/>
    </source>
</evidence>
<accession>A0A8S0Y1S6</accession>
<dbReference type="InterPro" id="IPR001328">
    <property type="entry name" value="Pept_tRNA_hydro"/>
</dbReference>
<comment type="catalytic activity">
    <reaction evidence="6 8 9">
        <text>an N-acyl-L-alpha-aminoacyl-tRNA + H2O = an N-acyl-L-amino acid + a tRNA + H(+)</text>
        <dbReference type="Rhea" id="RHEA:54448"/>
        <dbReference type="Rhea" id="RHEA-COMP:10123"/>
        <dbReference type="Rhea" id="RHEA-COMP:13883"/>
        <dbReference type="ChEBI" id="CHEBI:15377"/>
        <dbReference type="ChEBI" id="CHEBI:15378"/>
        <dbReference type="ChEBI" id="CHEBI:59874"/>
        <dbReference type="ChEBI" id="CHEBI:78442"/>
        <dbReference type="ChEBI" id="CHEBI:138191"/>
        <dbReference type="EC" id="3.1.1.29"/>
    </reaction>
</comment>
<keyword evidence="2 8" id="KW-0820">tRNA-binding</keyword>
<evidence type="ECO:0000313" key="11">
    <source>
        <dbReference type="EMBL" id="CAA7599895.1"/>
    </source>
</evidence>
<proteinExistence type="inferred from homology"/>
<dbReference type="InterPro" id="IPR018171">
    <property type="entry name" value="Pept_tRNA_hydro_CS"/>
</dbReference>
<dbReference type="Proteomes" id="UP001071230">
    <property type="component" value="Unassembled WGS sequence"/>
</dbReference>
<evidence type="ECO:0000256" key="4">
    <source>
        <dbReference type="ARBA" id="ARBA00022884"/>
    </source>
</evidence>
<evidence type="ECO:0000256" key="5">
    <source>
        <dbReference type="ARBA" id="ARBA00038063"/>
    </source>
</evidence>
<evidence type="ECO:0000256" key="7">
    <source>
        <dbReference type="ARBA" id="ARBA00050038"/>
    </source>
</evidence>
<dbReference type="EC" id="3.1.1.29" evidence="1 8"/>
<keyword evidence="8" id="KW-0963">Cytoplasm</keyword>
<feature type="active site" description="Proton acceptor" evidence="8">
    <location>
        <position position="19"/>
    </location>
</feature>
<comment type="function">
    <text evidence="8">Catalyzes the release of premature peptidyl moieties from peptidyl-tRNA molecules trapped in stalled 50S ribosomal subunits, and thus maintains levels of free tRNAs and 50S ribosomes.</text>
</comment>
<gene>
    <name evidence="8" type="primary">pth</name>
    <name evidence="11" type="ORF">DEACI_0529</name>
    <name evidence="12" type="ORF">DEACI_3443</name>
</gene>
<dbReference type="GO" id="GO:0072344">
    <property type="term" value="P:rescue of stalled ribosome"/>
    <property type="evidence" value="ECO:0007669"/>
    <property type="project" value="UniProtKB-UniRule"/>
</dbReference>
<dbReference type="NCBIfam" id="TIGR00447">
    <property type="entry name" value="pth"/>
    <property type="match status" value="1"/>
</dbReference>
<dbReference type="Pfam" id="PF01195">
    <property type="entry name" value="Pept_tRNA_hydro"/>
    <property type="match status" value="1"/>
</dbReference>
<dbReference type="SUPFAM" id="SSF53178">
    <property type="entry name" value="Peptidyl-tRNA hydrolase-like"/>
    <property type="match status" value="1"/>
</dbReference>
<reference evidence="12" key="1">
    <citation type="submission" date="2014-11" db="EMBL/GenBank/DDBJ databases">
        <authorList>
            <person name="Hornung B.V."/>
        </authorList>
    </citation>
    <scope>NUCLEOTIDE SEQUENCE</scope>
    <source>
        <strain evidence="12">INE</strain>
    </source>
</reference>
<dbReference type="PROSITE" id="PS01195">
    <property type="entry name" value="PEPT_TRNA_HYDROL_1"/>
    <property type="match status" value="1"/>
</dbReference>
<sequence>MKVIAGLGNPGPEYAETRHNVGFVLVDNLAKRWGWDFRPKYHGLMAMGEVSGERVVLFKPQTYMNLSGRAVRELAGFYKIPASEILVVHDDLDLALGRMRLRRRGGAGGHRGVLSLLAELGAEDFWRLRIGIGRPPAGWEAAAYVLGRFLPGEIELLEGVLAKAEQAAGVWLTGDTAEAMNRYNRA</sequence>
<dbReference type="Proteomes" id="UP000836597">
    <property type="component" value="Chromosome"/>
</dbReference>
<organism evidence="11">
    <name type="scientific">Acididesulfobacillus acetoxydans</name>
    <dbReference type="NCBI Taxonomy" id="1561005"/>
    <lineage>
        <taxon>Bacteria</taxon>
        <taxon>Bacillati</taxon>
        <taxon>Bacillota</taxon>
        <taxon>Clostridia</taxon>
        <taxon>Eubacteriales</taxon>
        <taxon>Peptococcaceae</taxon>
        <taxon>Acididesulfobacillus</taxon>
    </lineage>
</organism>
<dbReference type="KEGG" id="aacx:DEACI_0529"/>
<name>A0A8S0Y1S6_9FIRM</name>
<dbReference type="Gene3D" id="3.40.50.1470">
    <property type="entry name" value="Peptidyl-tRNA hydrolase"/>
    <property type="match status" value="1"/>
</dbReference>
<dbReference type="EMBL" id="LR746496">
    <property type="protein sequence ID" value="CAA7599895.1"/>
    <property type="molecule type" value="Genomic_DNA"/>
</dbReference>
<feature type="binding site" evidence="8">
    <location>
        <position position="63"/>
    </location>
    <ligand>
        <name>tRNA</name>
        <dbReference type="ChEBI" id="CHEBI:17843"/>
    </ligand>
</feature>
<dbReference type="AlphaFoldDB" id="A0A8S0Y1S6"/>
<dbReference type="HAMAP" id="MF_00083">
    <property type="entry name" value="Pept_tRNA_hydro_bact"/>
    <property type="match status" value="1"/>
</dbReference>
<keyword evidence="4 8" id="KW-0694">RNA-binding</keyword>
<dbReference type="PANTHER" id="PTHR17224:SF1">
    <property type="entry name" value="PEPTIDYL-TRNA HYDROLASE"/>
    <property type="match status" value="1"/>
</dbReference>
<dbReference type="PANTHER" id="PTHR17224">
    <property type="entry name" value="PEPTIDYL-TRNA HYDROLASE"/>
    <property type="match status" value="1"/>
</dbReference>
<feature type="binding site" evidence="8">
    <location>
        <position position="65"/>
    </location>
    <ligand>
        <name>tRNA</name>
        <dbReference type="ChEBI" id="CHEBI:17843"/>
    </ligand>
</feature>
<protein>
    <recommendedName>
        <fullName evidence="7 8">Peptidyl-tRNA hydrolase</fullName>
        <shortName evidence="8">Pth</shortName>
        <ecNumber evidence="1 8">3.1.1.29</ecNumber>
    </recommendedName>
</protein>
<keyword evidence="3 8" id="KW-0378">Hydrolase</keyword>
<evidence type="ECO:0000313" key="13">
    <source>
        <dbReference type="Proteomes" id="UP001071230"/>
    </source>
</evidence>
<evidence type="ECO:0000256" key="3">
    <source>
        <dbReference type="ARBA" id="ARBA00022801"/>
    </source>
</evidence>
<keyword evidence="13" id="KW-1185">Reference proteome</keyword>
<dbReference type="GO" id="GO:0004045">
    <property type="term" value="F:peptidyl-tRNA hydrolase activity"/>
    <property type="evidence" value="ECO:0007669"/>
    <property type="project" value="UniProtKB-UniRule"/>
</dbReference>
<evidence type="ECO:0000256" key="10">
    <source>
        <dbReference type="RuleBase" id="RU004320"/>
    </source>
</evidence>
<comment type="caution">
    <text evidence="8">Lacks conserved residue(s) required for the propagation of feature annotation.</text>
</comment>
<dbReference type="CDD" id="cd00462">
    <property type="entry name" value="PTH"/>
    <property type="match status" value="1"/>
</dbReference>
<evidence type="ECO:0000256" key="2">
    <source>
        <dbReference type="ARBA" id="ARBA00022555"/>
    </source>
</evidence>
<dbReference type="FunFam" id="3.40.50.1470:FF:000001">
    <property type="entry name" value="Peptidyl-tRNA hydrolase"/>
    <property type="match status" value="1"/>
</dbReference>
<comment type="subunit">
    <text evidence="8">Monomer.</text>
</comment>
<reference evidence="11" key="2">
    <citation type="submission" date="2020-01" db="EMBL/GenBank/DDBJ databases">
        <authorList>
            <person name="Hornung B."/>
        </authorList>
    </citation>
    <scope>NUCLEOTIDE SEQUENCE</scope>
    <source>
        <strain evidence="11">PacBioINE</strain>
    </source>
</reference>
<comment type="similarity">
    <text evidence="5 8 10">Belongs to the PTH family.</text>
</comment>
<feature type="site" description="Discriminates between blocked and unblocked aminoacyl-tRNA" evidence="8">
    <location>
        <position position="9"/>
    </location>
</feature>
<feature type="site" description="Stabilizes the basic form of H active site to accept a proton" evidence="8">
    <location>
        <position position="90"/>
    </location>
</feature>
<evidence type="ECO:0000256" key="6">
    <source>
        <dbReference type="ARBA" id="ARBA00048707"/>
    </source>
</evidence>
<dbReference type="GO" id="GO:0006515">
    <property type="term" value="P:protein quality control for misfolded or incompletely synthesized proteins"/>
    <property type="evidence" value="ECO:0007669"/>
    <property type="project" value="UniProtKB-UniRule"/>
</dbReference>
<dbReference type="EMBL" id="CDGJ01000105">
    <property type="protein sequence ID" value="CEJ08961.1"/>
    <property type="molecule type" value="Genomic_DNA"/>
</dbReference>
<dbReference type="GO" id="GO:0005737">
    <property type="term" value="C:cytoplasm"/>
    <property type="evidence" value="ECO:0007669"/>
    <property type="project" value="UniProtKB-SubCell"/>
</dbReference>
<feature type="binding site" evidence="8">
    <location>
        <position position="14"/>
    </location>
    <ligand>
        <name>tRNA</name>
        <dbReference type="ChEBI" id="CHEBI:17843"/>
    </ligand>
</feature>
<comment type="function">
    <text evidence="8">Hydrolyzes ribosome-free peptidyl-tRNAs (with 1 or more amino acids incorporated), which drop off the ribosome during protein synthesis, or as a result of ribosome stalling.</text>
</comment>
<evidence type="ECO:0000256" key="9">
    <source>
        <dbReference type="RuleBase" id="RU000673"/>
    </source>
</evidence>